<proteinExistence type="predicted"/>
<keyword evidence="5" id="KW-0238">DNA-binding</keyword>
<reference evidence="9 10" key="1">
    <citation type="journal article" date="2023" name="G3 (Bethesda)">
        <title>A chromosome-length genome assembly and annotation of blackberry (Rubus argutus, cv. 'Hillquist').</title>
        <authorList>
            <person name="Bruna T."/>
            <person name="Aryal R."/>
            <person name="Dudchenko O."/>
            <person name="Sargent D.J."/>
            <person name="Mead D."/>
            <person name="Buti M."/>
            <person name="Cavallini A."/>
            <person name="Hytonen T."/>
            <person name="Andres J."/>
            <person name="Pham M."/>
            <person name="Weisz D."/>
            <person name="Mascagni F."/>
            <person name="Usai G."/>
            <person name="Natali L."/>
            <person name="Bassil N."/>
            <person name="Fernandez G.E."/>
            <person name="Lomsadze A."/>
            <person name="Armour M."/>
            <person name="Olukolu B."/>
            <person name="Poorten T."/>
            <person name="Britton C."/>
            <person name="Davik J."/>
            <person name="Ashrafi H."/>
            <person name="Aiden E.L."/>
            <person name="Borodovsky M."/>
            <person name="Worthington M."/>
        </authorList>
    </citation>
    <scope>NUCLEOTIDE SEQUENCE [LARGE SCALE GENOMIC DNA]</scope>
    <source>
        <strain evidence="9">PI 553951</strain>
    </source>
</reference>
<dbReference type="EMBL" id="JBEDUW010000007">
    <property type="protein sequence ID" value="KAK9910792.1"/>
    <property type="molecule type" value="Genomic_DNA"/>
</dbReference>
<dbReference type="GO" id="GO:0005634">
    <property type="term" value="C:nucleus"/>
    <property type="evidence" value="ECO:0007669"/>
    <property type="project" value="UniProtKB-SubCell"/>
</dbReference>
<keyword evidence="3" id="KW-0677">Repeat</keyword>
<evidence type="ECO:0000256" key="2">
    <source>
        <dbReference type="ARBA" id="ARBA00022614"/>
    </source>
</evidence>
<keyword evidence="6" id="KW-0804">Transcription</keyword>
<dbReference type="Pfam" id="PF03106">
    <property type="entry name" value="WRKY"/>
    <property type="match status" value="2"/>
</dbReference>
<evidence type="ECO:0000256" key="5">
    <source>
        <dbReference type="ARBA" id="ARBA00023125"/>
    </source>
</evidence>
<dbReference type="SMART" id="SM00774">
    <property type="entry name" value="WRKY"/>
    <property type="match status" value="2"/>
</dbReference>
<comment type="subcellular location">
    <subcellularLocation>
        <location evidence="1">Nucleus</location>
    </subcellularLocation>
</comment>
<dbReference type="SUPFAM" id="SSF118290">
    <property type="entry name" value="WRKY DNA-binding domain"/>
    <property type="match status" value="2"/>
</dbReference>
<keyword evidence="10" id="KW-1185">Reference proteome</keyword>
<dbReference type="PANTHER" id="PTHR32096:SF115">
    <property type="entry name" value="WRKY TRANSCRIPTION FACTOR 30-RELATED"/>
    <property type="match status" value="1"/>
</dbReference>
<feature type="domain" description="WRKY" evidence="8">
    <location>
        <begin position="419"/>
        <end position="480"/>
    </location>
</feature>
<name>A0AAW1VVE0_RUBAR</name>
<protein>
    <recommendedName>
        <fullName evidence="8">WRKY domain-containing protein</fullName>
    </recommendedName>
</protein>
<dbReference type="InterPro" id="IPR036576">
    <property type="entry name" value="WRKY_dom_sf"/>
</dbReference>
<sequence length="527" mass="60073">MEGCKRLKSIPELSSSISYINADDCTALETVSTPKRPYDMGRCFTFSNCSKLVQNDIFRDVVETHNPPQGNYSQPFYICFPGNEIPERFIHQCRGSSVTAQLPRNWFDNRFLGFTICAVTNNYKQAIDYDKLSVRCFCTFKGDHCEYRFSFYLFHRDFNCDDFRWLESNHMFLGYVPWSEFGINGEEVSERCYTEAKFEIQLLHFEGPPCYAVLREGFHPSIQRCDPCIESCGVQFFFANNEEVDHQDFVEPMVHSEEGCSDELNGSASRSDTSDVDEQYLKLSELFGGASINSIGSYYIESDESDCEIEDNDSSGKREILSRWTQRVKVTSGLMQGLLDDGFSWGCTRKYPGPTELRSQYYCTDGPSCWAKSKLRISIDDPTILDITYIGRHTCWKSLPMLTHQVRVTPGMELEGPFDGFSWGKYGQMDLPGAKYPRVYYVCMPQNVRGCMAIKEVQLVLSDDDPTILKITYRGRHTCTQASTISIGGRGDGRIFRDCDASRIHGPWTYSMTVSLVGSDPVVIPLF</sequence>
<evidence type="ECO:0000256" key="7">
    <source>
        <dbReference type="ARBA" id="ARBA00023242"/>
    </source>
</evidence>
<evidence type="ECO:0000313" key="10">
    <source>
        <dbReference type="Proteomes" id="UP001457282"/>
    </source>
</evidence>
<evidence type="ECO:0000256" key="4">
    <source>
        <dbReference type="ARBA" id="ARBA00023015"/>
    </source>
</evidence>
<dbReference type="GO" id="GO:0003700">
    <property type="term" value="F:DNA-binding transcription factor activity"/>
    <property type="evidence" value="ECO:0007669"/>
    <property type="project" value="InterPro"/>
</dbReference>
<dbReference type="Pfam" id="PF20160">
    <property type="entry name" value="C-JID"/>
    <property type="match status" value="1"/>
</dbReference>
<comment type="caution">
    <text evidence="9">The sequence shown here is derived from an EMBL/GenBank/DDBJ whole genome shotgun (WGS) entry which is preliminary data.</text>
</comment>
<keyword evidence="7" id="KW-0539">Nucleus</keyword>
<evidence type="ECO:0000256" key="3">
    <source>
        <dbReference type="ARBA" id="ARBA00022737"/>
    </source>
</evidence>
<dbReference type="PANTHER" id="PTHR32096">
    <property type="entry name" value="WRKY TRANSCRIPTION FACTOR 30-RELATED-RELATED"/>
    <property type="match status" value="1"/>
</dbReference>
<dbReference type="AlphaFoldDB" id="A0AAW1VVE0"/>
<dbReference type="GO" id="GO:0000976">
    <property type="term" value="F:transcription cis-regulatory region binding"/>
    <property type="evidence" value="ECO:0007669"/>
    <property type="project" value="TreeGrafter"/>
</dbReference>
<dbReference type="InterPro" id="IPR044810">
    <property type="entry name" value="WRKY_plant"/>
</dbReference>
<accession>A0AAW1VVE0</accession>
<dbReference type="PROSITE" id="PS50811">
    <property type="entry name" value="WRKY"/>
    <property type="match status" value="1"/>
</dbReference>
<gene>
    <name evidence="9" type="ORF">M0R45_034736</name>
</gene>
<dbReference type="InterPro" id="IPR003657">
    <property type="entry name" value="WRKY_dom"/>
</dbReference>
<evidence type="ECO:0000259" key="8">
    <source>
        <dbReference type="PROSITE" id="PS50811"/>
    </source>
</evidence>
<keyword evidence="4" id="KW-0805">Transcription regulation</keyword>
<evidence type="ECO:0000313" key="9">
    <source>
        <dbReference type="EMBL" id="KAK9910792.1"/>
    </source>
</evidence>
<evidence type="ECO:0000256" key="1">
    <source>
        <dbReference type="ARBA" id="ARBA00004123"/>
    </source>
</evidence>
<dbReference type="Gene3D" id="2.20.25.80">
    <property type="entry name" value="WRKY domain"/>
    <property type="match status" value="2"/>
</dbReference>
<dbReference type="InterPro" id="IPR045344">
    <property type="entry name" value="C-JID"/>
</dbReference>
<dbReference type="Proteomes" id="UP001457282">
    <property type="component" value="Unassembled WGS sequence"/>
</dbReference>
<organism evidence="9 10">
    <name type="scientific">Rubus argutus</name>
    <name type="common">Southern blackberry</name>
    <dbReference type="NCBI Taxonomy" id="59490"/>
    <lineage>
        <taxon>Eukaryota</taxon>
        <taxon>Viridiplantae</taxon>
        <taxon>Streptophyta</taxon>
        <taxon>Embryophyta</taxon>
        <taxon>Tracheophyta</taxon>
        <taxon>Spermatophyta</taxon>
        <taxon>Magnoliopsida</taxon>
        <taxon>eudicotyledons</taxon>
        <taxon>Gunneridae</taxon>
        <taxon>Pentapetalae</taxon>
        <taxon>rosids</taxon>
        <taxon>fabids</taxon>
        <taxon>Rosales</taxon>
        <taxon>Rosaceae</taxon>
        <taxon>Rosoideae</taxon>
        <taxon>Rosoideae incertae sedis</taxon>
        <taxon>Rubus</taxon>
    </lineage>
</organism>
<evidence type="ECO:0000256" key="6">
    <source>
        <dbReference type="ARBA" id="ARBA00023163"/>
    </source>
</evidence>
<keyword evidence="2" id="KW-0433">Leucine-rich repeat</keyword>